<evidence type="ECO:0000313" key="7">
    <source>
        <dbReference type="Proteomes" id="UP001642360"/>
    </source>
</evidence>
<evidence type="ECO:0000256" key="2">
    <source>
        <dbReference type="ARBA" id="ARBA00022771"/>
    </source>
</evidence>
<feature type="domain" description="RanBP2-type" evidence="5">
    <location>
        <begin position="104"/>
        <end position="123"/>
    </location>
</feature>
<comment type="caution">
    <text evidence="6">The sequence shown here is derived from an EMBL/GenBank/DDBJ whole genome shotgun (WGS) entry which is preliminary data.</text>
</comment>
<evidence type="ECO:0000259" key="5">
    <source>
        <dbReference type="PROSITE" id="PS01358"/>
    </source>
</evidence>
<accession>A0ABC8TZ76</accession>
<keyword evidence="7" id="KW-1185">Reference proteome</keyword>
<dbReference type="Proteomes" id="UP001642360">
    <property type="component" value="Unassembled WGS sequence"/>
</dbReference>
<reference evidence="6 7" key="1">
    <citation type="submission" date="2024-02" db="EMBL/GenBank/DDBJ databases">
        <authorList>
            <person name="Vignale AGUSTIN F."/>
            <person name="Sosa J E."/>
            <person name="Modenutti C."/>
        </authorList>
    </citation>
    <scope>NUCLEOTIDE SEQUENCE [LARGE SCALE GENOMIC DNA]</scope>
</reference>
<feature type="region of interest" description="Disordered" evidence="4">
    <location>
        <begin position="1"/>
        <end position="27"/>
    </location>
</feature>
<dbReference type="PROSITE" id="PS01358">
    <property type="entry name" value="ZF_RANBP2_1"/>
    <property type="match status" value="1"/>
</dbReference>
<keyword evidence="2" id="KW-0863">Zinc-finger</keyword>
<dbReference type="AlphaFoldDB" id="A0ABC8TZ76"/>
<evidence type="ECO:0000313" key="6">
    <source>
        <dbReference type="EMBL" id="CAK9174814.1"/>
    </source>
</evidence>
<protein>
    <recommendedName>
        <fullName evidence="5">RanBP2-type domain-containing protein</fullName>
    </recommendedName>
</protein>
<evidence type="ECO:0000256" key="3">
    <source>
        <dbReference type="ARBA" id="ARBA00022833"/>
    </source>
</evidence>
<dbReference type="EMBL" id="CAUOFW020006451">
    <property type="protein sequence ID" value="CAK9174814.1"/>
    <property type="molecule type" value="Genomic_DNA"/>
</dbReference>
<organism evidence="6 7">
    <name type="scientific">Ilex paraguariensis</name>
    <name type="common">yerba mate</name>
    <dbReference type="NCBI Taxonomy" id="185542"/>
    <lineage>
        <taxon>Eukaryota</taxon>
        <taxon>Viridiplantae</taxon>
        <taxon>Streptophyta</taxon>
        <taxon>Embryophyta</taxon>
        <taxon>Tracheophyta</taxon>
        <taxon>Spermatophyta</taxon>
        <taxon>Magnoliopsida</taxon>
        <taxon>eudicotyledons</taxon>
        <taxon>Gunneridae</taxon>
        <taxon>Pentapetalae</taxon>
        <taxon>asterids</taxon>
        <taxon>campanulids</taxon>
        <taxon>Aquifoliales</taxon>
        <taxon>Aquifoliaceae</taxon>
        <taxon>Ilex</taxon>
    </lineage>
</organism>
<evidence type="ECO:0000256" key="1">
    <source>
        <dbReference type="ARBA" id="ARBA00022723"/>
    </source>
</evidence>
<sequence>MVSETLRMSRLTNGESENNLHSQRDQNGVDSGAVLEMPTRHASDSGHGNMQPDVISVNRRCKKARRQKDMTLEDMYNNQDGFDNDDDDDSDWEPLRNHLAVVKWYCVNCTMVNVEGVVHCDVCGEHKESGILRHGFFASPFSQEAGLTQNELEIIERSKGGRT</sequence>
<dbReference type="InterPro" id="IPR001876">
    <property type="entry name" value="Znf_RanBP2"/>
</dbReference>
<feature type="region of interest" description="Disordered" evidence="4">
    <location>
        <begin position="68"/>
        <end position="88"/>
    </location>
</feature>
<name>A0ABC8TZ76_9AQUA</name>
<gene>
    <name evidence="6" type="ORF">ILEXP_LOCUS44580</name>
</gene>
<keyword evidence="1" id="KW-0479">Metal-binding</keyword>
<feature type="compositionally biased region" description="Polar residues" evidence="4">
    <location>
        <begin position="10"/>
        <end position="27"/>
    </location>
</feature>
<evidence type="ECO:0000256" key="4">
    <source>
        <dbReference type="SAM" id="MobiDB-lite"/>
    </source>
</evidence>
<dbReference type="GO" id="GO:0008270">
    <property type="term" value="F:zinc ion binding"/>
    <property type="evidence" value="ECO:0007669"/>
    <property type="project" value="UniProtKB-KW"/>
</dbReference>
<keyword evidence="3" id="KW-0862">Zinc</keyword>
<proteinExistence type="predicted"/>